<keyword evidence="3" id="KW-1185">Reference proteome</keyword>
<feature type="compositionally biased region" description="Pro residues" evidence="1">
    <location>
        <begin position="280"/>
        <end position="289"/>
    </location>
</feature>
<comment type="caution">
    <text evidence="2">The sequence shown here is derived from an EMBL/GenBank/DDBJ whole genome shotgun (WGS) entry which is preliminary data.</text>
</comment>
<feature type="region of interest" description="Disordered" evidence="1">
    <location>
        <begin position="104"/>
        <end position="142"/>
    </location>
</feature>
<evidence type="ECO:0000313" key="3">
    <source>
        <dbReference type="Proteomes" id="UP000642070"/>
    </source>
</evidence>
<protein>
    <submittedName>
        <fullName evidence="2">Uncharacterized protein</fullName>
    </submittedName>
</protein>
<dbReference type="Proteomes" id="UP000642070">
    <property type="component" value="Unassembled WGS sequence"/>
</dbReference>
<reference evidence="2" key="2">
    <citation type="submission" date="2020-09" db="EMBL/GenBank/DDBJ databases">
        <authorList>
            <person name="Sun Q."/>
            <person name="Ohkuma M."/>
        </authorList>
    </citation>
    <scope>NUCLEOTIDE SEQUENCE</scope>
    <source>
        <strain evidence="2">JCM 19831</strain>
    </source>
</reference>
<evidence type="ECO:0000313" key="2">
    <source>
        <dbReference type="EMBL" id="GGM29674.1"/>
    </source>
</evidence>
<name>A0A917TN01_9ACTN</name>
<dbReference type="AlphaFoldDB" id="A0A917TN01"/>
<dbReference type="RefSeq" id="WP_190250776.1">
    <property type="nucleotide sequence ID" value="NZ_BMPI01000014.1"/>
</dbReference>
<feature type="region of interest" description="Disordered" evidence="1">
    <location>
        <begin position="273"/>
        <end position="301"/>
    </location>
</feature>
<accession>A0A917TN01</accession>
<sequence>MTSAERSAAVARLVAELRSARALDPARPHADRGHVLRRLAAVKQRAQDGAAGVETGDRLAEQQRQWEATALEVASEIMARARRIADLEVAAALDRARQRAEEIVQSAAGRYTPPPRSARSPAEPANPANPANPARTVRSGSAVRRVSQYNTDGYGARHHLDRTLQRAGAERARIVAEARAEARRILEESQEHARRIVDEAAREADRIIQRARLHSLNDWMSIIPRPGAETVRHGTDAPARLHSVAVSSMPLPQRLPVPPLPQRAGEGRVPLRQRLAGPGAPLPPLPQRKPAPRPRPADDPRVELHRLREQLWDEVYTWIRFDVPDEAEAGRLTGLAFDWAFAQADQFREPGENWRTCLLRATEHILDTAAGVSGR</sequence>
<evidence type="ECO:0000256" key="1">
    <source>
        <dbReference type="SAM" id="MobiDB-lite"/>
    </source>
</evidence>
<feature type="compositionally biased region" description="Low complexity" evidence="1">
    <location>
        <begin position="117"/>
        <end position="135"/>
    </location>
</feature>
<organism evidence="2 3">
    <name type="scientific">Dactylosporangium sucinum</name>
    <dbReference type="NCBI Taxonomy" id="1424081"/>
    <lineage>
        <taxon>Bacteria</taxon>
        <taxon>Bacillati</taxon>
        <taxon>Actinomycetota</taxon>
        <taxon>Actinomycetes</taxon>
        <taxon>Micromonosporales</taxon>
        <taxon>Micromonosporaceae</taxon>
        <taxon>Dactylosporangium</taxon>
    </lineage>
</organism>
<reference evidence="2" key="1">
    <citation type="journal article" date="2014" name="Int. J. Syst. Evol. Microbiol.">
        <title>Complete genome sequence of Corynebacterium casei LMG S-19264T (=DSM 44701T), isolated from a smear-ripened cheese.</title>
        <authorList>
            <consortium name="US DOE Joint Genome Institute (JGI-PGF)"/>
            <person name="Walter F."/>
            <person name="Albersmeier A."/>
            <person name="Kalinowski J."/>
            <person name="Ruckert C."/>
        </authorList>
    </citation>
    <scope>NUCLEOTIDE SEQUENCE</scope>
    <source>
        <strain evidence="2">JCM 19831</strain>
    </source>
</reference>
<gene>
    <name evidence="2" type="ORF">GCM10007977_033720</name>
</gene>
<dbReference type="EMBL" id="BMPI01000014">
    <property type="protein sequence ID" value="GGM29674.1"/>
    <property type="molecule type" value="Genomic_DNA"/>
</dbReference>
<proteinExistence type="predicted"/>